<evidence type="ECO:0000256" key="2">
    <source>
        <dbReference type="ARBA" id="ARBA00022980"/>
    </source>
</evidence>
<evidence type="ECO:0000256" key="4">
    <source>
        <dbReference type="HAMAP-Rule" id="MF_01315"/>
    </source>
</evidence>
<keyword evidence="3 4" id="KW-0687">Ribonucleoprotein</keyword>
<evidence type="ECO:0000256" key="3">
    <source>
        <dbReference type="ARBA" id="ARBA00023274"/>
    </source>
</evidence>
<gene>
    <name evidence="4" type="primary">rps13</name>
    <name evidence="7" type="ORF">GX950_00270</name>
</gene>
<dbReference type="PROSITE" id="PS00646">
    <property type="entry name" value="RIBOSOMAL_S13_1"/>
    <property type="match status" value="1"/>
</dbReference>
<comment type="function">
    <text evidence="4">Located at the top of the head of the 30S subunit, it contacts several helices of the 16S rRNA. In the 70S ribosome it contacts the 23S rRNA (bridge B1a) and protein L5 of the 50S subunit (bridge B1b), connecting the 2 subunits; these bridges are implicated in subunit movement.</text>
</comment>
<sequence>MKEINYIVRVAGKDLDGTKPVEYAIQGLKGVGPRIAEVLSSKFIKEIKITRRTKLGELSAEEVTKLEELILNPEKHGVPIWAMNRRKDIETGKNKHLIMNELAFSLKKDFERMGEIKSYKGLRHISGLTVRGQKTKSRHRGKGGSVGVSKKDANKPAKKAAAPAKAPATKKK</sequence>
<keyword evidence="4" id="KW-0699">rRNA-binding</keyword>
<reference evidence="7 8" key="1">
    <citation type="journal article" date="2020" name="Biotechnol. Biofuels">
        <title>New insights from the biogas microbiome by comprehensive genome-resolved metagenomics of nearly 1600 species originating from multiple anaerobic digesters.</title>
        <authorList>
            <person name="Campanaro S."/>
            <person name="Treu L."/>
            <person name="Rodriguez-R L.M."/>
            <person name="Kovalovszki A."/>
            <person name="Ziels R.M."/>
            <person name="Maus I."/>
            <person name="Zhu X."/>
            <person name="Kougias P.G."/>
            <person name="Basile A."/>
            <person name="Luo G."/>
            <person name="Schluter A."/>
            <person name="Konstantinidis K.T."/>
            <person name="Angelidaki I."/>
        </authorList>
    </citation>
    <scope>NUCLEOTIDE SEQUENCE [LARGE SCALE GENOMIC DNA]</scope>
    <source>
        <strain evidence="7">AS22ysBPME_79</strain>
    </source>
</reference>
<dbReference type="Gene3D" id="4.10.910.10">
    <property type="entry name" value="30s ribosomal protein s13, domain 2"/>
    <property type="match status" value="1"/>
</dbReference>
<comment type="caution">
    <text evidence="7">The sequence shown here is derived from an EMBL/GenBank/DDBJ whole genome shotgun (WGS) entry which is preliminary data.</text>
</comment>
<proteinExistence type="inferred from homology"/>
<dbReference type="PANTHER" id="PTHR10871">
    <property type="entry name" value="30S RIBOSOMAL PROTEIN S13/40S RIBOSOMAL PROTEIN S18"/>
    <property type="match status" value="1"/>
</dbReference>
<dbReference type="InterPro" id="IPR018269">
    <property type="entry name" value="Ribosomal_uS13_CS"/>
</dbReference>
<keyword evidence="4" id="KW-0694">RNA-binding</keyword>
<dbReference type="NCBIfam" id="NF003140">
    <property type="entry name" value="PRK04053.1"/>
    <property type="match status" value="1"/>
</dbReference>
<dbReference type="InterPro" id="IPR027437">
    <property type="entry name" value="Rbsml_uS13_C"/>
</dbReference>
<keyword evidence="2 4" id="KW-0689">Ribosomal protein</keyword>
<dbReference type="PANTHER" id="PTHR10871:SF3">
    <property type="entry name" value="SMALL RIBOSOMAL SUBUNIT PROTEIN US13"/>
    <property type="match status" value="1"/>
</dbReference>
<feature type="compositionally biased region" description="Basic residues" evidence="6">
    <location>
        <begin position="133"/>
        <end position="142"/>
    </location>
</feature>
<feature type="compositionally biased region" description="Low complexity" evidence="6">
    <location>
        <begin position="159"/>
        <end position="172"/>
    </location>
</feature>
<dbReference type="GO" id="GO:0005829">
    <property type="term" value="C:cytosol"/>
    <property type="evidence" value="ECO:0007669"/>
    <property type="project" value="TreeGrafter"/>
</dbReference>
<dbReference type="Proteomes" id="UP000526302">
    <property type="component" value="Unassembled WGS sequence"/>
</dbReference>
<dbReference type="EMBL" id="JAAZKV010000001">
    <property type="protein sequence ID" value="NMA44236.1"/>
    <property type="molecule type" value="Genomic_DNA"/>
</dbReference>
<evidence type="ECO:0000256" key="6">
    <source>
        <dbReference type="SAM" id="MobiDB-lite"/>
    </source>
</evidence>
<dbReference type="GO" id="GO:0006412">
    <property type="term" value="P:translation"/>
    <property type="evidence" value="ECO:0007669"/>
    <property type="project" value="UniProtKB-UniRule"/>
</dbReference>
<evidence type="ECO:0000256" key="5">
    <source>
        <dbReference type="RuleBase" id="RU003830"/>
    </source>
</evidence>
<evidence type="ECO:0000313" key="8">
    <source>
        <dbReference type="Proteomes" id="UP000526302"/>
    </source>
</evidence>
<comment type="similarity">
    <text evidence="1 4 5">Belongs to the universal ribosomal protein uS13 family.</text>
</comment>
<evidence type="ECO:0000256" key="1">
    <source>
        <dbReference type="ARBA" id="ARBA00008080"/>
    </source>
</evidence>
<dbReference type="GO" id="GO:0019843">
    <property type="term" value="F:rRNA binding"/>
    <property type="evidence" value="ECO:0007669"/>
    <property type="project" value="UniProtKB-UniRule"/>
</dbReference>
<dbReference type="GO" id="GO:0015935">
    <property type="term" value="C:small ribosomal subunit"/>
    <property type="evidence" value="ECO:0007669"/>
    <property type="project" value="TreeGrafter"/>
</dbReference>
<dbReference type="SUPFAM" id="SSF46946">
    <property type="entry name" value="S13-like H2TH domain"/>
    <property type="match status" value="1"/>
</dbReference>
<evidence type="ECO:0000313" key="7">
    <source>
        <dbReference type="EMBL" id="NMA44236.1"/>
    </source>
</evidence>
<dbReference type="PIRSF" id="PIRSF002134">
    <property type="entry name" value="Ribosomal_S13"/>
    <property type="match status" value="1"/>
</dbReference>
<dbReference type="Pfam" id="PF00416">
    <property type="entry name" value="Ribosomal_S13"/>
    <property type="match status" value="1"/>
</dbReference>
<organism evidence="7 8">
    <name type="scientific">Candidatus Iainarchaeum sp</name>
    <dbReference type="NCBI Taxonomy" id="3101447"/>
    <lineage>
        <taxon>Archaea</taxon>
        <taxon>Candidatus Iainarchaeota</taxon>
        <taxon>Candidatus Iainarchaeia</taxon>
        <taxon>Candidatus Iainarchaeales</taxon>
        <taxon>Candidatus Iainarchaeaceae</taxon>
        <taxon>Candidatus Iainarchaeum</taxon>
    </lineage>
</organism>
<dbReference type="PROSITE" id="PS50159">
    <property type="entry name" value="RIBOSOMAL_S13_2"/>
    <property type="match status" value="1"/>
</dbReference>
<dbReference type="GO" id="GO:0003735">
    <property type="term" value="F:structural constituent of ribosome"/>
    <property type="evidence" value="ECO:0007669"/>
    <property type="project" value="InterPro"/>
</dbReference>
<feature type="region of interest" description="Disordered" evidence="6">
    <location>
        <begin position="127"/>
        <end position="172"/>
    </location>
</feature>
<dbReference type="HAMAP" id="MF_01315">
    <property type="entry name" value="Ribosomal_uS13"/>
    <property type="match status" value="1"/>
</dbReference>
<dbReference type="Gene3D" id="1.10.8.50">
    <property type="match status" value="1"/>
</dbReference>
<accession>A0A7K4BYA6</accession>
<dbReference type="AlphaFoldDB" id="A0A7K4BYA6"/>
<comment type="subunit">
    <text evidence="4">Part of the 30S ribosomal subunit. Forms a loose heterodimer with protein S19. Forms two bridges to the 50S subunit in the 70S ribosome.</text>
</comment>
<dbReference type="InterPro" id="IPR001892">
    <property type="entry name" value="Ribosomal_uS13"/>
</dbReference>
<dbReference type="InterPro" id="IPR010979">
    <property type="entry name" value="Ribosomal_uS13-like_H2TH"/>
</dbReference>
<protein>
    <recommendedName>
        <fullName evidence="4">Small ribosomal subunit protein uS13</fullName>
    </recommendedName>
</protein>
<name>A0A7K4BYA6_9ARCH</name>